<evidence type="ECO:0000313" key="2">
    <source>
        <dbReference type="Proteomes" id="UP000827092"/>
    </source>
</evidence>
<organism evidence="1 2">
    <name type="scientific">Oedothorax gibbosus</name>
    <dbReference type="NCBI Taxonomy" id="931172"/>
    <lineage>
        <taxon>Eukaryota</taxon>
        <taxon>Metazoa</taxon>
        <taxon>Ecdysozoa</taxon>
        <taxon>Arthropoda</taxon>
        <taxon>Chelicerata</taxon>
        <taxon>Arachnida</taxon>
        <taxon>Araneae</taxon>
        <taxon>Araneomorphae</taxon>
        <taxon>Entelegynae</taxon>
        <taxon>Araneoidea</taxon>
        <taxon>Linyphiidae</taxon>
        <taxon>Erigoninae</taxon>
        <taxon>Oedothorax</taxon>
    </lineage>
</organism>
<accession>A0AAV6UYA8</accession>
<keyword evidence="2" id="KW-1185">Reference proteome</keyword>
<reference evidence="1 2" key="1">
    <citation type="journal article" date="2022" name="Nat. Ecol. Evol.">
        <title>A masculinizing supergene underlies an exaggerated male reproductive morph in a spider.</title>
        <authorList>
            <person name="Hendrickx F."/>
            <person name="De Corte Z."/>
            <person name="Sonet G."/>
            <person name="Van Belleghem S.M."/>
            <person name="Kostlbacher S."/>
            <person name="Vangestel C."/>
        </authorList>
    </citation>
    <scope>NUCLEOTIDE SEQUENCE [LARGE SCALE GENOMIC DNA]</scope>
    <source>
        <strain evidence="1">W744_W776</strain>
    </source>
</reference>
<name>A0AAV6UYA8_9ARAC</name>
<evidence type="ECO:0000313" key="1">
    <source>
        <dbReference type="EMBL" id="KAG8188823.1"/>
    </source>
</evidence>
<proteinExistence type="predicted"/>
<protein>
    <submittedName>
        <fullName evidence="1">Uncharacterized protein</fullName>
    </submittedName>
</protein>
<comment type="caution">
    <text evidence="1">The sequence shown here is derived from an EMBL/GenBank/DDBJ whole genome shotgun (WGS) entry which is preliminary data.</text>
</comment>
<dbReference type="EMBL" id="JAFNEN010000230">
    <property type="protein sequence ID" value="KAG8188823.1"/>
    <property type="molecule type" value="Genomic_DNA"/>
</dbReference>
<dbReference type="Proteomes" id="UP000827092">
    <property type="component" value="Unassembled WGS sequence"/>
</dbReference>
<dbReference type="AlphaFoldDB" id="A0AAV6UYA8"/>
<sequence length="124" mass="14294">MLLIRLDCEQSKSKKRVRFTLTNGFASHCEDACSDVYKRLKYVLLCLEVGQVICADTLTYNVLKAAIQTSTPSNVLHDIECVILRDFDFNIGVCHECDKECHRYRAIIATSKHMKFRFKLIPHP</sequence>
<gene>
    <name evidence="1" type="ORF">JTE90_009210</name>
</gene>